<evidence type="ECO:0000313" key="4">
    <source>
        <dbReference type="Proteomes" id="UP000189670"/>
    </source>
</evidence>
<gene>
    <name evidence="3" type="ORF">OMM_08264</name>
</gene>
<feature type="region of interest" description="Disordered" evidence="2">
    <location>
        <begin position="1"/>
        <end position="23"/>
    </location>
</feature>
<dbReference type="EMBL" id="ATBP01000303">
    <property type="protein sequence ID" value="ETR71217.1"/>
    <property type="molecule type" value="Genomic_DNA"/>
</dbReference>
<evidence type="ECO:0000256" key="1">
    <source>
        <dbReference type="SAM" id="Coils"/>
    </source>
</evidence>
<dbReference type="AlphaFoldDB" id="A0A1V1P8K0"/>
<evidence type="ECO:0000256" key="2">
    <source>
        <dbReference type="SAM" id="MobiDB-lite"/>
    </source>
</evidence>
<organism evidence="3 4">
    <name type="scientific">Candidatus Magnetoglobus multicellularis str. Araruama</name>
    <dbReference type="NCBI Taxonomy" id="890399"/>
    <lineage>
        <taxon>Bacteria</taxon>
        <taxon>Pseudomonadati</taxon>
        <taxon>Thermodesulfobacteriota</taxon>
        <taxon>Desulfobacteria</taxon>
        <taxon>Desulfobacterales</taxon>
        <taxon>Desulfobacteraceae</taxon>
        <taxon>Candidatus Magnetoglobus</taxon>
    </lineage>
</organism>
<dbReference type="Proteomes" id="UP000189670">
    <property type="component" value="Unassembled WGS sequence"/>
</dbReference>
<reference evidence="4" key="1">
    <citation type="submission" date="2012-11" db="EMBL/GenBank/DDBJ databases">
        <authorList>
            <person name="Lucero-Rivera Y.E."/>
            <person name="Tovar-Ramirez D."/>
        </authorList>
    </citation>
    <scope>NUCLEOTIDE SEQUENCE [LARGE SCALE GENOMIC DNA]</scope>
    <source>
        <strain evidence="4">Araruama</strain>
    </source>
</reference>
<evidence type="ECO:0000313" key="3">
    <source>
        <dbReference type="EMBL" id="ETR71217.1"/>
    </source>
</evidence>
<proteinExistence type="predicted"/>
<keyword evidence="1" id="KW-0175">Coiled coil</keyword>
<protein>
    <submittedName>
        <fullName evidence="3">Uncharacterized protein</fullName>
    </submittedName>
</protein>
<accession>A0A1V1P8K0</accession>
<comment type="caution">
    <text evidence="3">The sequence shown here is derived from an EMBL/GenBank/DDBJ whole genome shotgun (WGS) entry which is preliminary data.</text>
</comment>
<sequence>MRLEGNFKTKEDLEQKIESHDEERKKYEEFIDTNTKEIDELNKIAEELSQGLVEDSHDNVMERLQDAKDEKINELQEQKRSLRKNSTN</sequence>
<name>A0A1V1P8K0_9BACT</name>
<feature type="coiled-coil region" evidence="1">
    <location>
        <begin position="57"/>
        <end position="85"/>
    </location>
</feature>